<dbReference type="Proteomes" id="UP000009235">
    <property type="component" value="Chromosome"/>
</dbReference>
<proteinExistence type="predicted"/>
<gene>
    <name evidence="1" type="ordered locus">AS9A_1953</name>
</gene>
<reference evidence="1 2" key="1">
    <citation type="journal article" date="2011" name="J. Bacteriol.">
        <title>Complete genome sequence of Amycolicicoccus subflavus DQS3-9A1T, an actinomycete isolated from crude oil-polluted soil.</title>
        <authorList>
            <person name="Cai M."/>
            <person name="Chen W.M."/>
            <person name="Nie Y."/>
            <person name="Chi C.Q."/>
            <person name="Wang Y.N."/>
            <person name="Tang Y.Q."/>
            <person name="Li G.Y."/>
            <person name="Wu X.L."/>
        </authorList>
    </citation>
    <scope>NUCLEOTIDE SEQUENCE [LARGE SCALE GENOMIC DNA]</scope>
    <source>
        <strain evidence="2">DSM 45089 / DQS3-9A1</strain>
    </source>
</reference>
<dbReference type="EMBL" id="CP002786">
    <property type="protein sequence ID" value="AEF40402.1"/>
    <property type="molecule type" value="Genomic_DNA"/>
</dbReference>
<dbReference type="KEGG" id="asd:AS9A_1953"/>
<dbReference type="AlphaFoldDB" id="F6END1"/>
<dbReference type="HOGENOM" id="CLU_154535_0_0_11"/>
<evidence type="ECO:0000313" key="1">
    <source>
        <dbReference type="EMBL" id="AEF40402.1"/>
    </source>
</evidence>
<protein>
    <submittedName>
        <fullName evidence="1">Uncharacterized protein</fullName>
    </submittedName>
</protein>
<keyword evidence="2" id="KW-1185">Reference proteome</keyword>
<organism evidence="1 2">
    <name type="scientific">Hoyosella subflava (strain DSM 45089 / JCM 17490 / NBRC 109087 / DQS3-9A1)</name>
    <name type="common">Amycolicicoccus subflavus</name>
    <dbReference type="NCBI Taxonomy" id="443218"/>
    <lineage>
        <taxon>Bacteria</taxon>
        <taxon>Bacillati</taxon>
        <taxon>Actinomycetota</taxon>
        <taxon>Actinomycetes</taxon>
        <taxon>Mycobacteriales</taxon>
        <taxon>Hoyosellaceae</taxon>
        <taxon>Hoyosella</taxon>
    </lineage>
</organism>
<dbReference type="STRING" id="443218.AS9A_1953"/>
<accession>F6END1</accession>
<evidence type="ECO:0000313" key="2">
    <source>
        <dbReference type="Proteomes" id="UP000009235"/>
    </source>
</evidence>
<dbReference type="eggNOG" id="ENOG5031TI9">
    <property type="taxonomic scope" value="Bacteria"/>
</dbReference>
<name>F6END1_HOYSD</name>
<sequence length="153" mass="16809">MKYAPTAVALASRLRFVRRPKIEVVTYVHPEIAMTAHNAPVFVIDDLSIGPYAHGFGQTRDGRTFAFQVRDSTLHRRTLHVEVYRADLETTVPDTSDIEAFVDRSVVDVDLCDERSISAAVRDAVAEAESIAAHASEGNTVRALLSRITSAIS</sequence>